<dbReference type="Pfam" id="PF00892">
    <property type="entry name" value="EamA"/>
    <property type="match status" value="2"/>
</dbReference>
<evidence type="ECO:0000259" key="8">
    <source>
        <dbReference type="Pfam" id="PF00892"/>
    </source>
</evidence>
<reference evidence="9 10" key="1">
    <citation type="journal article" date="2024" name="Chem. Sci.">
        <title>Discovery of megapolipeptins by genome mining of a Burkholderiales bacteria collection.</title>
        <authorList>
            <person name="Paulo B.S."/>
            <person name="Recchia M.J.J."/>
            <person name="Lee S."/>
            <person name="Fergusson C.H."/>
            <person name="Romanowski S.B."/>
            <person name="Hernandez A."/>
            <person name="Krull N."/>
            <person name="Liu D.Y."/>
            <person name="Cavanagh H."/>
            <person name="Bos A."/>
            <person name="Gray C.A."/>
            <person name="Murphy B.T."/>
            <person name="Linington R.G."/>
            <person name="Eustaquio A.S."/>
        </authorList>
    </citation>
    <scope>NUCLEOTIDE SEQUENCE [LARGE SCALE GENOMIC DNA]</scope>
    <source>
        <strain evidence="9 10">RL16-012-BIC-B</strain>
    </source>
</reference>
<dbReference type="EMBL" id="JAQQFN010000021">
    <property type="protein sequence ID" value="MFL9886369.1"/>
    <property type="molecule type" value="Genomic_DNA"/>
</dbReference>
<dbReference type="SUPFAM" id="SSF103481">
    <property type="entry name" value="Multidrug resistance efflux transporter EmrE"/>
    <property type="match status" value="2"/>
</dbReference>
<protein>
    <submittedName>
        <fullName evidence="9">DMT family transporter</fullName>
    </submittedName>
</protein>
<feature type="domain" description="EamA" evidence="8">
    <location>
        <begin position="9"/>
        <end position="132"/>
    </location>
</feature>
<evidence type="ECO:0000256" key="1">
    <source>
        <dbReference type="ARBA" id="ARBA00004141"/>
    </source>
</evidence>
<feature type="transmembrane region" description="Helical" evidence="7">
    <location>
        <begin position="33"/>
        <end position="51"/>
    </location>
</feature>
<accession>A0ABW8ZT60</accession>
<sequence>MGRIRWFITALAPVLWGTMPLAASEATGPGHPLFIATVRSLGAGLMLLALFRRLPPRAWLGRIVVLGTVNISLTFGLFFVSASHLPGGMITIFMALAPFWAALLSWPLLGQPVRAGRLVLIAFCVLGVALLVRASPAALNPVGVLAGLGASAAMGCGIVLFRKWSRPDTLLVFTGWQLLAGGVFLAAATVWFEPLPAQLGLRNGFALGYLVLAATIVAYGLWFRGIEQLGVQRTSMLLLLVPMVGLAVDIVWLGKPLTAWQAVGAAIVLGGLVLDAMAAQRSQRASRLDEQRVKTDGAPQSTALSASSASSAQKCERVD</sequence>
<keyword evidence="4 7" id="KW-1133">Transmembrane helix</keyword>
<feature type="transmembrane region" description="Helical" evidence="7">
    <location>
        <begin position="170"/>
        <end position="192"/>
    </location>
</feature>
<proteinExistence type="inferred from homology"/>
<feature type="compositionally biased region" description="Low complexity" evidence="6">
    <location>
        <begin position="301"/>
        <end position="312"/>
    </location>
</feature>
<comment type="similarity">
    <text evidence="2">Belongs to the EamA transporter family.</text>
</comment>
<feature type="transmembrane region" description="Helical" evidence="7">
    <location>
        <begin position="235"/>
        <end position="253"/>
    </location>
</feature>
<dbReference type="Proteomes" id="UP001629249">
    <property type="component" value="Unassembled WGS sequence"/>
</dbReference>
<evidence type="ECO:0000256" key="2">
    <source>
        <dbReference type="ARBA" id="ARBA00007362"/>
    </source>
</evidence>
<evidence type="ECO:0000313" key="10">
    <source>
        <dbReference type="Proteomes" id="UP001629249"/>
    </source>
</evidence>
<evidence type="ECO:0000256" key="5">
    <source>
        <dbReference type="ARBA" id="ARBA00023136"/>
    </source>
</evidence>
<name>A0ABW8ZT60_9BURK</name>
<comment type="subcellular location">
    <subcellularLocation>
        <location evidence="1">Membrane</location>
        <topology evidence="1">Multi-pass membrane protein</topology>
    </subcellularLocation>
</comment>
<evidence type="ECO:0000256" key="3">
    <source>
        <dbReference type="ARBA" id="ARBA00022692"/>
    </source>
</evidence>
<feature type="domain" description="EamA" evidence="8">
    <location>
        <begin position="143"/>
        <end position="274"/>
    </location>
</feature>
<dbReference type="PANTHER" id="PTHR32322:SF2">
    <property type="entry name" value="EAMA DOMAIN-CONTAINING PROTEIN"/>
    <property type="match status" value="1"/>
</dbReference>
<feature type="transmembrane region" description="Helical" evidence="7">
    <location>
        <begin position="118"/>
        <end position="136"/>
    </location>
</feature>
<evidence type="ECO:0000256" key="6">
    <source>
        <dbReference type="SAM" id="MobiDB-lite"/>
    </source>
</evidence>
<dbReference type="PANTHER" id="PTHR32322">
    <property type="entry name" value="INNER MEMBRANE TRANSPORTER"/>
    <property type="match status" value="1"/>
</dbReference>
<dbReference type="RefSeq" id="WP_408333363.1">
    <property type="nucleotide sequence ID" value="NZ_JAQQFH010000036.1"/>
</dbReference>
<organism evidence="9 10">
    <name type="scientific">Paraburkholderia agricolaris</name>
    <dbReference type="NCBI Taxonomy" id="2152888"/>
    <lineage>
        <taxon>Bacteria</taxon>
        <taxon>Pseudomonadati</taxon>
        <taxon>Pseudomonadota</taxon>
        <taxon>Betaproteobacteria</taxon>
        <taxon>Burkholderiales</taxon>
        <taxon>Burkholderiaceae</taxon>
        <taxon>Paraburkholderia</taxon>
    </lineage>
</organism>
<evidence type="ECO:0000313" key="9">
    <source>
        <dbReference type="EMBL" id="MFL9886369.1"/>
    </source>
</evidence>
<feature type="region of interest" description="Disordered" evidence="6">
    <location>
        <begin position="287"/>
        <end position="319"/>
    </location>
</feature>
<dbReference type="InterPro" id="IPR037185">
    <property type="entry name" value="EmrE-like"/>
</dbReference>
<keyword evidence="3 7" id="KW-0812">Transmembrane</keyword>
<feature type="transmembrane region" description="Helical" evidence="7">
    <location>
        <begin position="88"/>
        <end position="106"/>
    </location>
</feature>
<dbReference type="InterPro" id="IPR050638">
    <property type="entry name" value="AA-Vitamin_Transporters"/>
</dbReference>
<comment type="caution">
    <text evidence="9">The sequence shown here is derived from an EMBL/GenBank/DDBJ whole genome shotgun (WGS) entry which is preliminary data.</text>
</comment>
<dbReference type="InterPro" id="IPR000620">
    <property type="entry name" value="EamA_dom"/>
</dbReference>
<feature type="transmembrane region" description="Helical" evidence="7">
    <location>
        <begin position="142"/>
        <end position="161"/>
    </location>
</feature>
<evidence type="ECO:0000256" key="7">
    <source>
        <dbReference type="SAM" id="Phobius"/>
    </source>
</evidence>
<feature type="transmembrane region" description="Helical" evidence="7">
    <location>
        <begin position="63"/>
        <end position="82"/>
    </location>
</feature>
<keyword evidence="10" id="KW-1185">Reference proteome</keyword>
<evidence type="ECO:0000256" key="4">
    <source>
        <dbReference type="ARBA" id="ARBA00022989"/>
    </source>
</evidence>
<feature type="transmembrane region" description="Helical" evidence="7">
    <location>
        <begin position="204"/>
        <end position="223"/>
    </location>
</feature>
<gene>
    <name evidence="9" type="ORF">PQR66_25230</name>
</gene>
<keyword evidence="5 7" id="KW-0472">Membrane</keyword>
<feature type="transmembrane region" description="Helical" evidence="7">
    <location>
        <begin position="259"/>
        <end position="278"/>
    </location>
</feature>